<dbReference type="Proteomes" id="UP000183853">
    <property type="component" value="Unassembled WGS sequence"/>
</dbReference>
<name>A0AB37ZGD6_PSESX</name>
<dbReference type="Gene3D" id="2.120.10.30">
    <property type="entry name" value="TolB, C-terminal domain"/>
    <property type="match status" value="1"/>
</dbReference>
<organism evidence="3 4">
    <name type="scientific">Pseudomonas syringae</name>
    <dbReference type="NCBI Taxonomy" id="317"/>
    <lineage>
        <taxon>Bacteria</taxon>
        <taxon>Pseudomonadati</taxon>
        <taxon>Pseudomonadota</taxon>
        <taxon>Gammaproteobacteria</taxon>
        <taxon>Pseudomonadales</taxon>
        <taxon>Pseudomonadaceae</taxon>
        <taxon>Pseudomonas</taxon>
    </lineage>
</organism>
<dbReference type="RefSeq" id="WP_074804798.1">
    <property type="nucleotide sequence ID" value="NZ_FNHM01000001.1"/>
</dbReference>
<evidence type="ECO:0000313" key="3">
    <source>
        <dbReference type="EMBL" id="SDL93481.1"/>
    </source>
</evidence>
<dbReference type="EMBL" id="FNHM01000001">
    <property type="protein sequence ID" value="SDL93481.1"/>
    <property type="molecule type" value="Genomic_DNA"/>
</dbReference>
<feature type="domain" description="Glucose/Sorbosone dehydrogenase" evidence="2">
    <location>
        <begin position="85"/>
        <end position="430"/>
    </location>
</feature>
<dbReference type="AlphaFoldDB" id="A0AB37ZGD6"/>
<dbReference type="PANTHER" id="PTHR19328">
    <property type="entry name" value="HEDGEHOG-INTERACTING PROTEIN"/>
    <property type="match status" value="1"/>
</dbReference>
<evidence type="ECO:0000256" key="1">
    <source>
        <dbReference type="SAM" id="SignalP"/>
    </source>
</evidence>
<evidence type="ECO:0000259" key="2">
    <source>
        <dbReference type="Pfam" id="PF07995"/>
    </source>
</evidence>
<proteinExistence type="predicted"/>
<dbReference type="SUPFAM" id="SSF50952">
    <property type="entry name" value="Soluble quinoprotein glucose dehydrogenase"/>
    <property type="match status" value="1"/>
</dbReference>
<dbReference type="InterPro" id="IPR011042">
    <property type="entry name" value="6-blade_b-propeller_TolB-like"/>
</dbReference>
<dbReference type="PANTHER" id="PTHR19328:SF75">
    <property type="entry name" value="ALDOSE SUGAR DEHYDROGENASE YLII"/>
    <property type="match status" value="1"/>
</dbReference>
<feature type="chain" id="PRO_5044197537" evidence="1">
    <location>
        <begin position="22"/>
        <end position="438"/>
    </location>
</feature>
<gene>
    <name evidence="3" type="ORF">SAMN05444505_101117</name>
</gene>
<evidence type="ECO:0000313" key="4">
    <source>
        <dbReference type="Proteomes" id="UP000183853"/>
    </source>
</evidence>
<keyword evidence="1" id="KW-0732">Signal</keyword>
<sequence>MKSINLLLTAALGFSSVSAIAQVIDMEDIPTKGVRAPDAGVQAGQPLPRNTPIAPKQEPAFPGQTRAPAVVTRTPLETRVITQNLNHPWGIAFIGEGRAIITEKPGAMRIVDLASGEILGNVQGVPKVVFGGDAGLLDIVADPQFAKNNQVFFTYVEPRSGEENGVVVAKAELVSEVRQGEPPRYNLQGVETVIRVEPGIVGEKHYGSRLVFDREGYLFVSLAERFFSPYRDEAQSLYSWAGKILRITTDGKPAPGNPFATDQKAENHTRAEIWSYGQRNPQGLAIHPETGELWDGEHGPQGGDEINLIKRGHNYGWPLVAYGTNYDGTPIHGGRSQLEGTDQPRYYWDPTIAPGGMGFYSGKAIPEWKNNLFVAALAGQHVARLVINGDKVVGEERLLQDQHQRIRDVKEGPDGALWVITDDAAGRLIRIAAKAPTP</sequence>
<dbReference type="InterPro" id="IPR012938">
    <property type="entry name" value="Glc/Sorbosone_DH"/>
</dbReference>
<feature type="signal peptide" evidence="1">
    <location>
        <begin position="1"/>
        <end position="21"/>
    </location>
</feature>
<accession>A0AB37ZGD6</accession>
<dbReference type="Pfam" id="PF07995">
    <property type="entry name" value="GSDH"/>
    <property type="match status" value="1"/>
</dbReference>
<dbReference type="InterPro" id="IPR011041">
    <property type="entry name" value="Quinoprot_gluc/sorb_DH_b-prop"/>
</dbReference>
<protein>
    <submittedName>
        <fullName evidence="3">Glucose/arabinose dehydrogenase, beta-propeller fold</fullName>
    </submittedName>
</protein>
<comment type="caution">
    <text evidence="3">The sequence shown here is derived from an EMBL/GenBank/DDBJ whole genome shotgun (WGS) entry which is preliminary data.</text>
</comment>
<reference evidence="3 4" key="1">
    <citation type="submission" date="2016-10" db="EMBL/GenBank/DDBJ databases">
        <authorList>
            <person name="Varghese N."/>
            <person name="Submissions S."/>
        </authorList>
    </citation>
    <scope>NUCLEOTIDE SEQUENCE [LARGE SCALE GENOMIC DNA]</scope>
    <source>
        <strain evidence="3 4">BS2122</strain>
    </source>
</reference>